<dbReference type="EMBL" id="CP003479">
    <property type="protein sequence ID" value="AFI03632.1"/>
    <property type="molecule type" value="Genomic_DNA"/>
</dbReference>
<dbReference type="AlphaFoldDB" id="I0EL13"/>
<keyword evidence="2" id="KW-1185">Reference proteome</keyword>
<dbReference type="Proteomes" id="UP000005010">
    <property type="component" value="Chromosome"/>
</dbReference>
<evidence type="ECO:0000313" key="1">
    <source>
        <dbReference type="EMBL" id="AFI03632.1"/>
    </source>
</evidence>
<evidence type="ECO:0000313" key="2">
    <source>
        <dbReference type="Proteomes" id="UP000005010"/>
    </source>
</evidence>
<dbReference type="KEGG" id="hce:HCW_01735"/>
<evidence type="ECO:0008006" key="3">
    <source>
        <dbReference type="Google" id="ProtNLM"/>
    </source>
</evidence>
<dbReference type="PATRIC" id="fig|182217.3.peg.361"/>
<accession>I0EL13</accession>
<organism evidence="1 2">
    <name type="scientific">Helicobacter cetorum (strain ATCC BAA-429 / MIT 00-7128)</name>
    <dbReference type="NCBI Taxonomy" id="182217"/>
    <lineage>
        <taxon>Bacteria</taxon>
        <taxon>Pseudomonadati</taxon>
        <taxon>Campylobacterota</taxon>
        <taxon>Epsilonproteobacteria</taxon>
        <taxon>Campylobacterales</taxon>
        <taxon>Helicobacteraceae</taxon>
        <taxon>Helicobacter</taxon>
    </lineage>
</organism>
<name>I0EL13_HELC0</name>
<dbReference type="HOGENOM" id="CLU_1072710_0_0_7"/>
<dbReference type="STRING" id="182217.HCW_01735"/>
<proteinExistence type="predicted"/>
<gene>
    <name evidence="1" type="ordered locus">HCW_01735</name>
</gene>
<reference evidence="2" key="1">
    <citation type="submission" date="2012-04" db="EMBL/GenBank/DDBJ databases">
        <title>Complete genome sequence of Helicobacter cetorum strain MIT 00-7128.</title>
        <authorList>
            <person name="Kersulyte D."/>
            <person name="Berg D.E."/>
        </authorList>
    </citation>
    <scope>NUCLEOTIDE SEQUENCE [LARGE SCALE GENOMIC DNA]</scope>
    <source>
        <strain evidence="2">MIT 00-7128</strain>
    </source>
</reference>
<sequence>MWGFWQSKTKWLLKKRLVLLWIIVGIFSTLNAKTLLSENDTNSSNQNSSAEIFYPIKIIRDDLPIDLSLPKWLYAIALLEVHFSDGTYKQGYATLLDSGHYIASSETLYANGAYPKSILAKMQDDSAKELVCIANLRLRAIDRSKGLSLLQTSSFNNNYCQVRQESYYHARIYTLYAQTFYLNPPLIKKRPPSKLYYPTIDEENAFAIHATDGLILDFLHPKNTLLSKSAFKQASHLWGGRPYFNGLGELVGIASTTLKHPQTLVIIPRENIRKFLSDLKKEHIF</sequence>
<protein>
    <recommendedName>
        <fullName evidence="3">Periplasmic protein</fullName>
    </recommendedName>
</protein>
<dbReference type="RefSeq" id="WP_014660504.1">
    <property type="nucleotide sequence ID" value="NC_017737.1"/>
</dbReference>